<evidence type="ECO:0000313" key="2">
    <source>
        <dbReference type="Proteomes" id="UP000589626"/>
    </source>
</evidence>
<evidence type="ECO:0008006" key="3">
    <source>
        <dbReference type="Google" id="ProtNLM"/>
    </source>
</evidence>
<keyword evidence="2" id="KW-1185">Reference proteome</keyword>
<organism evidence="1 2">
    <name type="scientific">Nocardioides soli</name>
    <dbReference type="NCBI Taxonomy" id="1036020"/>
    <lineage>
        <taxon>Bacteria</taxon>
        <taxon>Bacillati</taxon>
        <taxon>Actinomycetota</taxon>
        <taxon>Actinomycetes</taxon>
        <taxon>Propionibacteriales</taxon>
        <taxon>Nocardioidaceae</taxon>
        <taxon>Nocardioides</taxon>
    </lineage>
</organism>
<evidence type="ECO:0000313" key="1">
    <source>
        <dbReference type="EMBL" id="MBB3043260.1"/>
    </source>
</evidence>
<reference evidence="1 2" key="1">
    <citation type="submission" date="2020-08" db="EMBL/GenBank/DDBJ databases">
        <title>Sequencing the genomes of 1000 actinobacteria strains.</title>
        <authorList>
            <person name="Klenk H.-P."/>
        </authorList>
    </citation>
    <scope>NUCLEOTIDE SEQUENCE [LARGE SCALE GENOMIC DNA]</scope>
    <source>
        <strain evidence="1 2">DSM 105498</strain>
    </source>
</reference>
<dbReference type="InterPro" id="IPR021456">
    <property type="entry name" value="DUF3107"/>
</dbReference>
<gene>
    <name evidence="1" type="ORF">FHU40_003078</name>
</gene>
<protein>
    <recommendedName>
        <fullName evidence="3">DUF3107 domain-containing protein</fullName>
    </recommendedName>
</protein>
<dbReference type="RefSeq" id="WP_183593135.1">
    <property type="nucleotide sequence ID" value="NZ_JACHWR010000002.1"/>
</dbReference>
<dbReference type="AlphaFoldDB" id="A0A7W4VX31"/>
<sequence length="73" mass="7762">MEVKIGIQNAARELTIDVEESAADVQKLVADAVANDGVLTLRDSKGRQLLVPVTKLAYVELGHGTVGQVGFRS</sequence>
<dbReference type="Proteomes" id="UP000589626">
    <property type="component" value="Unassembled WGS sequence"/>
</dbReference>
<comment type="caution">
    <text evidence="1">The sequence shown here is derived from an EMBL/GenBank/DDBJ whole genome shotgun (WGS) entry which is preliminary data.</text>
</comment>
<name>A0A7W4VX31_9ACTN</name>
<accession>A0A7W4VX31</accession>
<proteinExistence type="predicted"/>
<dbReference type="EMBL" id="JACHWR010000002">
    <property type="protein sequence ID" value="MBB3043260.1"/>
    <property type="molecule type" value="Genomic_DNA"/>
</dbReference>
<dbReference type="Pfam" id="PF11305">
    <property type="entry name" value="DUF3107"/>
    <property type="match status" value="1"/>
</dbReference>